<feature type="domain" description="F-box" evidence="2">
    <location>
        <begin position="61"/>
        <end position="94"/>
    </location>
</feature>
<sequence>MWLLALQRLTPLRRDRRRHRRRNRPLNGSIAAVDKRKGLPCQQDGHGDSNAAKRMRRSIPALPEDIWHHIHSLLPLRDAARAACLSHAFLRFWRCHPVLTLNRPTLYSKANAPEENSSCIIDNIMRNHTGTGIKIFKLECIYDACNYLDSWLQIAVTPGIEELTLRLCYGDDMKYNVPCTLLSDGVRNTIRCLQLSWCAFHPAAELGPMRKLTSLCLHSVHILGDELEYFLSNSPALKQLDLIHCQEIICLKIPCVLLQLHFLKVSFCWKLRMIESKARNLSSFILETGPRETKVSLGETLQMKNLQCMSSSNFICYARAELPSNMPNLETLSIGSNREMVATPMLPTKFQFLKHLSISPPSYDYFSLVSFLDASPSLKTWLLDIRRFSFDPANMEQESIFGGSSQLRQMPEQHHGCLKSMEIKGFYSAKSLVELTCYILKNAKSLDCLRLDTTLGDPKCDSQPPGGECLEMDEDFVMEARRGAEAIRTYIQDKVPPTVKLTVVEHCRRCHLHLHSDNLSE</sequence>
<dbReference type="InterPro" id="IPR036047">
    <property type="entry name" value="F-box-like_dom_sf"/>
</dbReference>
<dbReference type="PANTHER" id="PTHR34145">
    <property type="entry name" value="OS02G0105600 PROTEIN"/>
    <property type="match status" value="1"/>
</dbReference>
<dbReference type="InterPro" id="IPR053772">
    <property type="entry name" value="At1g61320/At1g61330-like"/>
</dbReference>
<proteinExistence type="predicted"/>
<dbReference type="SUPFAM" id="SSF52058">
    <property type="entry name" value="L domain-like"/>
    <property type="match status" value="1"/>
</dbReference>
<dbReference type="OrthoDB" id="673865at2759"/>
<keyword evidence="5" id="KW-1185">Reference proteome</keyword>
<dbReference type="EMBL" id="CM029048">
    <property type="protein sequence ID" value="KAG2576321.1"/>
    <property type="molecule type" value="Genomic_DNA"/>
</dbReference>
<dbReference type="Pfam" id="PF23622">
    <property type="entry name" value="LRR_At1g61320_AtMIF1"/>
    <property type="match status" value="1"/>
</dbReference>
<evidence type="ECO:0000313" key="4">
    <source>
        <dbReference type="EMBL" id="KAG2576321.1"/>
    </source>
</evidence>
<dbReference type="InterPro" id="IPR032675">
    <property type="entry name" value="LRR_dom_sf"/>
</dbReference>
<name>A0A8T0QT29_PANVG</name>
<accession>A0A8T0QT29</accession>
<reference evidence="4" key="1">
    <citation type="submission" date="2020-05" db="EMBL/GenBank/DDBJ databases">
        <title>WGS assembly of Panicum virgatum.</title>
        <authorList>
            <person name="Lovell J.T."/>
            <person name="Jenkins J."/>
            <person name="Shu S."/>
            <person name="Juenger T.E."/>
            <person name="Schmutz J."/>
        </authorList>
    </citation>
    <scope>NUCLEOTIDE SEQUENCE</scope>
    <source>
        <strain evidence="4">AP13</strain>
    </source>
</reference>
<evidence type="ECO:0000259" key="2">
    <source>
        <dbReference type="Pfam" id="PF00646"/>
    </source>
</evidence>
<evidence type="ECO:0000313" key="5">
    <source>
        <dbReference type="Proteomes" id="UP000823388"/>
    </source>
</evidence>
<evidence type="ECO:0000256" key="1">
    <source>
        <dbReference type="SAM" id="MobiDB-lite"/>
    </source>
</evidence>
<organism evidence="4 5">
    <name type="scientific">Panicum virgatum</name>
    <name type="common">Blackwell switchgrass</name>
    <dbReference type="NCBI Taxonomy" id="38727"/>
    <lineage>
        <taxon>Eukaryota</taxon>
        <taxon>Viridiplantae</taxon>
        <taxon>Streptophyta</taxon>
        <taxon>Embryophyta</taxon>
        <taxon>Tracheophyta</taxon>
        <taxon>Spermatophyta</taxon>
        <taxon>Magnoliopsida</taxon>
        <taxon>Liliopsida</taxon>
        <taxon>Poales</taxon>
        <taxon>Poaceae</taxon>
        <taxon>PACMAD clade</taxon>
        <taxon>Panicoideae</taxon>
        <taxon>Panicodae</taxon>
        <taxon>Paniceae</taxon>
        <taxon>Panicinae</taxon>
        <taxon>Panicum</taxon>
        <taxon>Panicum sect. Hiantes</taxon>
    </lineage>
</organism>
<dbReference type="Proteomes" id="UP000823388">
    <property type="component" value="Chromosome 6N"/>
</dbReference>
<evidence type="ECO:0000259" key="3">
    <source>
        <dbReference type="Pfam" id="PF23622"/>
    </source>
</evidence>
<evidence type="ECO:0008006" key="6">
    <source>
        <dbReference type="Google" id="ProtNLM"/>
    </source>
</evidence>
<gene>
    <name evidence="4" type="ORF">PVAP13_6NG016787</name>
</gene>
<dbReference type="AlphaFoldDB" id="A0A8T0QT29"/>
<dbReference type="PANTHER" id="PTHR34145:SF6">
    <property type="entry name" value="F-BOX DOMAIN-CONTAINING PROTEIN"/>
    <property type="match status" value="1"/>
</dbReference>
<dbReference type="InterPro" id="IPR001810">
    <property type="entry name" value="F-box_dom"/>
</dbReference>
<feature type="region of interest" description="Disordered" evidence="1">
    <location>
        <begin position="15"/>
        <end position="53"/>
    </location>
</feature>
<dbReference type="Pfam" id="PF00646">
    <property type="entry name" value="F-box"/>
    <property type="match status" value="1"/>
</dbReference>
<dbReference type="Gene3D" id="3.80.10.10">
    <property type="entry name" value="Ribonuclease Inhibitor"/>
    <property type="match status" value="1"/>
</dbReference>
<protein>
    <recommendedName>
        <fullName evidence="6">FBD domain-containing protein</fullName>
    </recommendedName>
</protein>
<dbReference type="SUPFAM" id="SSF81383">
    <property type="entry name" value="F-box domain"/>
    <property type="match status" value="1"/>
</dbReference>
<dbReference type="InterPro" id="IPR055357">
    <property type="entry name" value="LRR_At1g61320_AtMIF1"/>
</dbReference>
<comment type="caution">
    <text evidence="4">The sequence shown here is derived from an EMBL/GenBank/DDBJ whole genome shotgun (WGS) entry which is preliminary data.</text>
</comment>
<feature type="domain" description="At1g61320/AtMIF1 LRR" evidence="3">
    <location>
        <begin position="124"/>
        <end position="507"/>
    </location>
</feature>
<feature type="compositionally biased region" description="Basic residues" evidence="1">
    <location>
        <begin position="15"/>
        <end position="24"/>
    </location>
</feature>